<dbReference type="SMART" id="SM00356">
    <property type="entry name" value="ZnF_C3H1"/>
    <property type="match status" value="2"/>
</dbReference>
<sequence length="240" mass="28021">MIREIQIPPRKLHRRHLAAAQTLYHDGGGATYMFMDSSDQSSLSKKHLPYYVDDDEKNPFTSDYFRMYEFKVRMCPQGGSHDWTSCPFAHPGEKARRRDPRKYRYTGTICTEFRKGHCRRGESCEFAHGIFESWLHPTRYRTEACKDGRYCYRRVCFFAHTPSQIRLLPEEYSSPMNSPVTHVNHCCGCCRHSNNTILASHNSTLTGVSPEKEREFPLLSRGNESPRNFFLSQERKSAYD</sequence>
<keyword evidence="1 5" id="KW-0479">Metal-binding</keyword>
<feature type="domain" description="C3H1-type" evidence="6">
    <location>
        <begin position="104"/>
        <end position="131"/>
    </location>
</feature>
<protein>
    <recommendedName>
        <fullName evidence="6">C3H1-type domain-containing protein</fullName>
    </recommendedName>
</protein>
<evidence type="ECO:0000256" key="2">
    <source>
        <dbReference type="ARBA" id="ARBA00022771"/>
    </source>
</evidence>
<feature type="zinc finger region" description="C3H1-type" evidence="5">
    <location>
        <begin position="104"/>
        <end position="131"/>
    </location>
</feature>
<dbReference type="Pfam" id="PF00642">
    <property type="entry name" value="zf-CCCH"/>
    <property type="match status" value="1"/>
</dbReference>
<dbReference type="AlphaFoldDB" id="A0AAD1Z3V9"/>
<evidence type="ECO:0000256" key="1">
    <source>
        <dbReference type="ARBA" id="ARBA00022723"/>
    </source>
</evidence>
<keyword evidence="3 5" id="KW-0862">Zinc</keyword>
<keyword evidence="4" id="KW-0238">DNA-binding</keyword>
<dbReference type="Gene3D" id="3.30.1370.210">
    <property type="match status" value="1"/>
</dbReference>
<dbReference type="EMBL" id="OU503039">
    <property type="protein sequence ID" value="CAI9759922.1"/>
    <property type="molecule type" value="Genomic_DNA"/>
</dbReference>
<dbReference type="InterPro" id="IPR000571">
    <property type="entry name" value="Znf_CCCH"/>
</dbReference>
<reference evidence="7" key="1">
    <citation type="submission" date="2023-05" db="EMBL/GenBank/DDBJ databases">
        <authorList>
            <person name="Huff M."/>
        </authorList>
    </citation>
    <scope>NUCLEOTIDE SEQUENCE</scope>
</reference>
<evidence type="ECO:0000256" key="3">
    <source>
        <dbReference type="ARBA" id="ARBA00022833"/>
    </source>
</evidence>
<dbReference type="Pfam" id="PF25512">
    <property type="entry name" value="zf-CCCH_AtC3H23"/>
    <property type="match status" value="1"/>
</dbReference>
<dbReference type="GO" id="GO:0008270">
    <property type="term" value="F:zinc ion binding"/>
    <property type="evidence" value="ECO:0007669"/>
    <property type="project" value="UniProtKB-KW"/>
</dbReference>
<dbReference type="SUPFAM" id="SSF90229">
    <property type="entry name" value="CCCH zinc finger"/>
    <property type="match status" value="1"/>
</dbReference>
<dbReference type="GO" id="GO:0003677">
    <property type="term" value="F:DNA binding"/>
    <property type="evidence" value="ECO:0007669"/>
    <property type="project" value="UniProtKB-KW"/>
</dbReference>
<dbReference type="InterPro" id="IPR036855">
    <property type="entry name" value="Znf_CCCH_sf"/>
</dbReference>
<accession>A0AAD1Z3V9</accession>
<dbReference type="InterPro" id="IPR045234">
    <property type="entry name" value="Unkempt-like"/>
</dbReference>
<evidence type="ECO:0000256" key="4">
    <source>
        <dbReference type="ARBA" id="ARBA00023125"/>
    </source>
</evidence>
<proteinExistence type="predicted"/>
<dbReference type="InterPro" id="IPR057444">
    <property type="entry name" value="Znf-CCCH_AtC3H23-like"/>
</dbReference>
<evidence type="ECO:0000313" key="7">
    <source>
        <dbReference type="EMBL" id="CAI9759922.1"/>
    </source>
</evidence>
<evidence type="ECO:0000256" key="5">
    <source>
        <dbReference type="PROSITE-ProRule" id="PRU00723"/>
    </source>
</evidence>
<dbReference type="Proteomes" id="UP000834106">
    <property type="component" value="Chromosome 4"/>
</dbReference>
<evidence type="ECO:0000313" key="8">
    <source>
        <dbReference type="Proteomes" id="UP000834106"/>
    </source>
</evidence>
<gene>
    <name evidence="7" type="ORF">FPE_LOCUS7352</name>
</gene>
<dbReference type="PANTHER" id="PTHR14493:SF90">
    <property type="entry name" value="ZINC FINGER CCCH DOMAIN-CONTAINING PROTEIN 2"/>
    <property type="match status" value="1"/>
</dbReference>
<dbReference type="PROSITE" id="PS50103">
    <property type="entry name" value="ZF_C3H1"/>
    <property type="match status" value="1"/>
</dbReference>
<name>A0AAD1Z3V9_9LAMI</name>
<keyword evidence="2 5" id="KW-0863">Zinc-finger</keyword>
<organism evidence="7 8">
    <name type="scientific">Fraxinus pennsylvanica</name>
    <dbReference type="NCBI Taxonomy" id="56036"/>
    <lineage>
        <taxon>Eukaryota</taxon>
        <taxon>Viridiplantae</taxon>
        <taxon>Streptophyta</taxon>
        <taxon>Embryophyta</taxon>
        <taxon>Tracheophyta</taxon>
        <taxon>Spermatophyta</taxon>
        <taxon>Magnoliopsida</taxon>
        <taxon>eudicotyledons</taxon>
        <taxon>Gunneridae</taxon>
        <taxon>Pentapetalae</taxon>
        <taxon>asterids</taxon>
        <taxon>lamiids</taxon>
        <taxon>Lamiales</taxon>
        <taxon>Oleaceae</taxon>
        <taxon>Oleeae</taxon>
        <taxon>Fraxinus</taxon>
    </lineage>
</organism>
<keyword evidence="8" id="KW-1185">Reference proteome</keyword>
<dbReference type="PANTHER" id="PTHR14493">
    <property type="entry name" value="UNKEMPT FAMILY MEMBER"/>
    <property type="match status" value="1"/>
</dbReference>
<evidence type="ECO:0000259" key="6">
    <source>
        <dbReference type="PROSITE" id="PS50103"/>
    </source>
</evidence>